<dbReference type="Gene3D" id="1.20.120.350">
    <property type="entry name" value="Voltage-gated potassium channels. Chain C"/>
    <property type="match status" value="1"/>
</dbReference>
<evidence type="ECO:0000313" key="6">
    <source>
        <dbReference type="EMBL" id="EJK64065.1"/>
    </source>
</evidence>
<dbReference type="PANTHER" id="PTHR43336:SF3">
    <property type="entry name" value="GUANYLATE CYCLASE DOMAIN-CONTAINING PROTEIN"/>
    <property type="match status" value="1"/>
</dbReference>
<accession>K0SFB8</accession>
<gene>
    <name evidence="6" type="ORF">THAOC_15237</name>
</gene>
<keyword evidence="4 5" id="KW-0472">Membrane</keyword>
<protein>
    <recommendedName>
        <fullName evidence="8">Ion transport domain-containing protein</fullName>
    </recommendedName>
</protein>
<proteinExistence type="predicted"/>
<evidence type="ECO:0000313" key="7">
    <source>
        <dbReference type="Proteomes" id="UP000266841"/>
    </source>
</evidence>
<feature type="transmembrane region" description="Helical" evidence="5">
    <location>
        <begin position="24"/>
        <end position="45"/>
    </location>
</feature>
<feature type="transmembrane region" description="Helical" evidence="5">
    <location>
        <begin position="57"/>
        <end position="77"/>
    </location>
</feature>
<dbReference type="AlphaFoldDB" id="K0SFB8"/>
<keyword evidence="2 5" id="KW-0812">Transmembrane</keyword>
<dbReference type="PANTHER" id="PTHR43336">
    <property type="entry name" value="OXYGEN SENSOR HISTIDINE KINASE RESPONSE REGULATOR DEVS/DOSS"/>
    <property type="match status" value="1"/>
</dbReference>
<dbReference type="SUPFAM" id="SSF81324">
    <property type="entry name" value="Voltage-gated potassium channels"/>
    <property type="match status" value="1"/>
</dbReference>
<dbReference type="EMBL" id="AGNL01017685">
    <property type="protein sequence ID" value="EJK64065.1"/>
    <property type="molecule type" value="Genomic_DNA"/>
</dbReference>
<evidence type="ECO:0000256" key="2">
    <source>
        <dbReference type="ARBA" id="ARBA00022692"/>
    </source>
</evidence>
<evidence type="ECO:0000256" key="3">
    <source>
        <dbReference type="ARBA" id="ARBA00022989"/>
    </source>
</evidence>
<evidence type="ECO:0008006" key="8">
    <source>
        <dbReference type="Google" id="ProtNLM"/>
    </source>
</evidence>
<feature type="non-terminal residue" evidence="6">
    <location>
        <position position="183"/>
    </location>
</feature>
<keyword evidence="7" id="KW-1185">Reference proteome</keyword>
<dbReference type="GO" id="GO:0016020">
    <property type="term" value="C:membrane"/>
    <property type="evidence" value="ECO:0007669"/>
    <property type="project" value="UniProtKB-SubCell"/>
</dbReference>
<organism evidence="6 7">
    <name type="scientific">Thalassiosira oceanica</name>
    <name type="common">Marine diatom</name>
    <dbReference type="NCBI Taxonomy" id="159749"/>
    <lineage>
        <taxon>Eukaryota</taxon>
        <taxon>Sar</taxon>
        <taxon>Stramenopiles</taxon>
        <taxon>Ochrophyta</taxon>
        <taxon>Bacillariophyta</taxon>
        <taxon>Coscinodiscophyceae</taxon>
        <taxon>Thalassiosirophycidae</taxon>
        <taxon>Thalassiosirales</taxon>
        <taxon>Thalassiosiraceae</taxon>
        <taxon>Thalassiosira</taxon>
    </lineage>
</organism>
<dbReference type="InterPro" id="IPR027359">
    <property type="entry name" value="Volt_channel_dom_sf"/>
</dbReference>
<dbReference type="Proteomes" id="UP000266841">
    <property type="component" value="Unassembled WGS sequence"/>
</dbReference>
<evidence type="ECO:0000256" key="5">
    <source>
        <dbReference type="SAM" id="Phobius"/>
    </source>
</evidence>
<reference evidence="6 7" key="1">
    <citation type="journal article" date="2012" name="Genome Biol.">
        <title>Genome and low-iron response of an oceanic diatom adapted to chronic iron limitation.</title>
        <authorList>
            <person name="Lommer M."/>
            <person name="Specht M."/>
            <person name="Roy A.S."/>
            <person name="Kraemer L."/>
            <person name="Andreson R."/>
            <person name="Gutowska M.A."/>
            <person name="Wolf J."/>
            <person name="Bergner S.V."/>
            <person name="Schilhabel M.B."/>
            <person name="Klostermeier U.C."/>
            <person name="Beiko R.G."/>
            <person name="Rosenstiel P."/>
            <person name="Hippler M."/>
            <person name="Laroche J."/>
        </authorList>
    </citation>
    <scope>NUCLEOTIDE SEQUENCE [LARGE SCALE GENOMIC DNA]</scope>
    <source>
        <strain evidence="6 7">CCMP1005</strain>
    </source>
</reference>
<keyword evidence="3 5" id="KW-1133">Transmembrane helix</keyword>
<evidence type="ECO:0000256" key="1">
    <source>
        <dbReference type="ARBA" id="ARBA00004141"/>
    </source>
</evidence>
<evidence type="ECO:0000256" key="4">
    <source>
        <dbReference type="ARBA" id="ARBA00023136"/>
    </source>
</evidence>
<comment type="subcellular location">
    <subcellularLocation>
        <location evidence="1">Membrane</location>
        <topology evidence="1">Multi-pass membrane protein</topology>
    </subcellularLocation>
</comment>
<comment type="caution">
    <text evidence="6">The sequence shown here is derived from an EMBL/GenBank/DDBJ whole genome shotgun (WGS) entry which is preliminary data.</text>
</comment>
<sequence>MKKSSQTASRVVLSGMKGLLSSRLFQALTLACTIYSLFAFDLNIAVGTMNGDTIVDYVTFGVLVVFVIELCLSLACVDGYFHFFLWLDIAATISLWFEISFLLELTSGPDMGTDFALAKAGRAAKAGARAGRLASILRMIRLVKIFRVAKWTLGRVMRRARTNEITKGDELDDDLHFSMSVIG</sequence>
<name>K0SFB8_THAOC</name>
<feature type="transmembrane region" description="Helical" evidence="5">
    <location>
        <begin position="84"/>
        <end position="103"/>
    </location>
</feature>